<name>A0A2T5PA22_9PSED</name>
<evidence type="ECO:0000256" key="1">
    <source>
        <dbReference type="SAM" id="MobiDB-lite"/>
    </source>
</evidence>
<feature type="compositionally biased region" description="Acidic residues" evidence="1">
    <location>
        <begin position="148"/>
        <end position="157"/>
    </location>
</feature>
<sequence length="169" mass="18930">MSEEGLVKVCVELPNHWAINSETFWASPLGVDLYRLENVPFFAYGLSYLDIVRATRGADGILQIQEVVEPSGHRTYRVRFEITERERQEDLLMLLRPFGASLERADSRIVAVDLPPTSDHLGVFDQLDELEAAGYLIFETCQPRVDGSFDDAPDEEESRPPTSADGAGE</sequence>
<accession>A0A2T5PA22</accession>
<feature type="region of interest" description="Disordered" evidence="1">
    <location>
        <begin position="146"/>
        <end position="169"/>
    </location>
</feature>
<comment type="caution">
    <text evidence="2">The sequence shown here is derived from an EMBL/GenBank/DDBJ whole genome shotgun (WGS) entry which is preliminary data.</text>
</comment>
<reference evidence="2 3" key="1">
    <citation type="submission" date="2018-04" db="EMBL/GenBank/DDBJ databases">
        <title>Pseudomonas sp. nov., isolated from mangrove soil.</title>
        <authorList>
            <person name="Chen C."/>
        </authorList>
    </citation>
    <scope>NUCLEOTIDE SEQUENCE [LARGE SCALE GENOMIC DNA]</scope>
    <source>
        <strain evidence="2 3">TC-11</strain>
    </source>
</reference>
<evidence type="ECO:0000313" key="2">
    <source>
        <dbReference type="EMBL" id="PTU74606.1"/>
    </source>
</evidence>
<dbReference type="Pfam" id="PF14085">
    <property type="entry name" value="DUF4265"/>
    <property type="match status" value="1"/>
</dbReference>
<dbReference type="InterPro" id="IPR025361">
    <property type="entry name" value="DUF4265"/>
</dbReference>
<dbReference type="Proteomes" id="UP000244064">
    <property type="component" value="Unassembled WGS sequence"/>
</dbReference>
<dbReference type="AlphaFoldDB" id="A0A2T5PA22"/>
<protein>
    <recommendedName>
        <fullName evidence="4">DUF4265 domain-containing protein</fullName>
    </recommendedName>
</protein>
<keyword evidence="3" id="KW-1185">Reference proteome</keyword>
<dbReference type="OrthoDB" id="6563561at2"/>
<evidence type="ECO:0000313" key="3">
    <source>
        <dbReference type="Proteomes" id="UP000244064"/>
    </source>
</evidence>
<dbReference type="EMBL" id="QASN01000017">
    <property type="protein sequence ID" value="PTU74606.1"/>
    <property type="molecule type" value="Genomic_DNA"/>
</dbReference>
<proteinExistence type="predicted"/>
<gene>
    <name evidence="2" type="ORF">DBO85_09835</name>
</gene>
<organism evidence="2 3">
    <name type="scientific">Pseudomonas mangrovi</name>
    <dbReference type="NCBI Taxonomy" id="2161748"/>
    <lineage>
        <taxon>Bacteria</taxon>
        <taxon>Pseudomonadati</taxon>
        <taxon>Pseudomonadota</taxon>
        <taxon>Gammaproteobacteria</taxon>
        <taxon>Pseudomonadales</taxon>
        <taxon>Pseudomonadaceae</taxon>
        <taxon>Pseudomonas</taxon>
    </lineage>
</organism>
<evidence type="ECO:0008006" key="4">
    <source>
        <dbReference type="Google" id="ProtNLM"/>
    </source>
</evidence>